<comment type="caution">
    <text evidence="3">The sequence shown here is derived from an EMBL/GenBank/DDBJ whole genome shotgun (WGS) entry which is preliminary data.</text>
</comment>
<reference evidence="3 4" key="1">
    <citation type="submission" date="2024-03" db="EMBL/GenBank/DDBJ databases">
        <title>Aureococcus anophagefferens CCMP1851 and Kratosvirus quantuckense: Draft genome of a second virus-susceptible host strain in the model system.</title>
        <authorList>
            <person name="Chase E."/>
            <person name="Truchon A.R."/>
            <person name="Schepens W."/>
            <person name="Wilhelm S.W."/>
        </authorList>
    </citation>
    <scope>NUCLEOTIDE SEQUENCE [LARGE SCALE GENOMIC DNA]</scope>
    <source>
        <strain evidence="3 4">CCMP1851</strain>
    </source>
</reference>
<feature type="chain" id="PRO_5046892088" evidence="2">
    <location>
        <begin position="26"/>
        <end position="262"/>
    </location>
</feature>
<proteinExistence type="predicted"/>
<dbReference type="EMBL" id="JBBJCI010000039">
    <property type="protein sequence ID" value="KAK7249814.1"/>
    <property type="molecule type" value="Genomic_DNA"/>
</dbReference>
<feature type="signal peptide" evidence="2">
    <location>
        <begin position="1"/>
        <end position="25"/>
    </location>
</feature>
<dbReference type="Proteomes" id="UP001363151">
    <property type="component" value="Unassembled WGS sequence"/>
</dbReference>
<protein>
    <submittedName>
        <fullName evidence="3">Uncharacterized protein</fullName>
    </submittedName>
</protein>
<sequence length="262" mass="28691">MVLRAAARLALVATLCGALVAPRSAVRRRSTRRAVDDDDAAELARLDAAAEQARARAEAQPVDEADGARLRRESTAEAYFWDCVAGGRYVRAAAARTSPGPRRSRRADARALRRGVLDLPRAGEIRWAQSEDLVCCFAAVDDGARRGRVATGRKRARRCSSTPLRHEVDADGSGWRGPGARAPVPRALSPPQRRVARARFLEVIEGLDRRHVVVELPKLNDALVWASLLDGRTDRQVIESAEDSIAATAEDAAPRPRTRNRW</sequence>
<evidence type="ECO:0000313" key="3">
    <source>
        <dbReference type="EMBL" id="KAK7249814.1"/>
    </source>
</evidence>
<evidence type="ECO:0000256" key="1">
    <source>
        <dbReference type="SAM" id="MobiDB-lite"/>
    </source>
</evidence>
<keyword evidence="2" id="KW-0732">Signal</keyword>
<feature type="region of interest" description="Disordered" evidence="1">
    <location>
        <begin position="165"/>
        <end position="189"/>
    </location>
</feature>
<gene>
    <name evidence="3" type="ORF">SO694_00005020</name>
</gene>
<evidence type="ECO:0000313" key="4">
    <source>
        <dbReference type="Proteomes" id="UP001363151"/>
    </source>
</evidence>
<accession>A0ABR1G9S4</accession>
<organism evidence="3 4">
    <name type="scientific">Aureococcus anophagefferens</name>
    <name type="common">Harmful bloom alga</name>
    <dbReference type="NCBI Taxonomy" id="44056"/>
    <lineage>
        <taxon>Eukaryota</taxon>
        <taxon>Sar</taxon>
        <taxon>Stramenopiles</taxon>
        <taxon>Ochrophyta</taxon>
        <taxon>Pelagophyceae</taxon>
        <taxon>Pelagomonadales</taxon>
        <taxon>Pelagomonadaceae</taxon>
        <taxon>Aureococcus</taxon>
    </lineage>
</organism>
<name>A0ABR1G9S4_AURAN</name>
<keyword evidence="4" id="KW-1185">Reference proteome</keyword>
<evidence type="ECO:0000256" key="2">
    <source>
        <dbReference type="SAM" id="SignalP"/>
    </source>
</evidence>